<comment type="caution">
    <text evidence="2">The sequence shown here is derived from an EMBL/GenBank/DDBJ whole genome shotgun (WGS) entry which is preliminary data.</text>
</comment>
<dbReference type="InterPro" id="IPR011322">
    <property type="entry name" value="N-reg_PII-like_a/b"/>
</dbReference>
<reference evidence="2 3" key="1">
    <citation type="journal article" date="2020" name="Biotechnol. Biofuels">
        <title>New insights from the biogas microbiome by comprehensive genome-resolved metagenomics of nearly 1600 species originating from multiple anaerobic digesters.</title>
        <authorList>
            <person name="Campanaro S."/>
            <person name="Treu L."/>
            <person name="Rodriguez-R L.M."/>
            <person name="Kovalovszki A."/>
            <person name="Ziels R.M."/>
            <person name="Maus I."/>
            <person name="Zhu X."/>
            <person name="Kougias P.G."/>
            <person name="Basile A."/>
            <person name="Luo G."/>
            <person name="Schluter A."/>
            <person name="Konstantinidis K.T."/>
            <person name="Angelidaki I."/>
        </authorList>
    </citation>
    <scope>NUCLEOTIDE SEQUENCE [LARGE SCALE GENOMIC DNA]</scope>
    <source>
        <strain evidence="2">AS06rmzACSIP_256</strain>
    </source>
</reference>
<protein>
    <submittedName>
        <fullName evidence="2">Divalent-cation tolerance protein CutA</fullName>
    </submittedName>
</protein>
<dbReference type="SUPFAM" id="SSF54913">
    <property type="entry name" value="GlnB-like"/>
    <property type="match status" value="1"/>
</dbReference>
<dbReference type="Pfam" id="PF03091">
    <property type="entry name" value="CutA1"/>
    <property type="match status" value="1"/>
</dbReference>
<evidence type="ECO:0000313" key="2">
    <source>
        <dbReference type="EMBL" id="NLF54803.1"/>
    </source>
</evidence>
<gene>
    <name evidence="2" type="ORF">GX576_10510</name>
</gene>
<dbReference type="PANTHER" id="PTHR23419:SF8">
    <property type="entry name" value="FI09726P"/>
    <property type="match status" value="1"/>
</dbReference>
<proteinExistence type="inferred from homology"/>
<dbReference type="GO" id="GO:0005507">
    <property type="term" value="F:copper ion binding"/>
    <property type="evidence" value="ECO:0007669"/>
    <property type="project" value="TreeGrafter"/>
</dbReference>
<dbReference type="Gene3D" id="3.30.70.120">
    <property type="match status" value="1"/>
</dbReference>
<dbReference type="InterPro" id="IPR015867">
    <property type="entry name" value="N-reg_PII/ATP_PRibTrfase_C"/>
</dbReference>
<name>A0A7X7LX11_9RHOO</name>
<sequence>MSATQTLLVFTNLPDAAAAAKLATLVVEQRLAACVNILAPCSSVYRWAGAVETAGEVPLLIKTSAVRYPALEAAILAAHPYELPEIVAVPVERGLPAYLRWVAAETETD</sequence>
<dbReference type="PANTHER" id="PTHR23419">
    <property type="entry name" value="DIVALENT CATION TOLERANCE CUTA-RELATED"/>
    <property type="match status" value="1"/>
</dbReference>
<organism evidence="2 3">
    <name type="scientific">Thauera phenolivorans</name>
    <dbReference type="NCBI Taxonomy" id="1792543"/>
    <lineage>
        <taxon>Bacteria</taxon>
        <taxon>Pseudomonadati</taxon>
        <taxon>Pseudomonadota</taxon>
        <taxon>Betaproteobacteria</taxon>
        <taxon>Rhodocyclales</taxon>
        <taxon>Zoogloeaceae</taxon>
        <taxon>Thauera</taxon>
    </lineage>
</organism>
<dbReference type="GO" id="GO:0010038">
    <property type="term" value="P:response to metal ion"/>
    <property type="evidence" value="ECO:0007669"/>
    <property type="project" value="InterPro"/>
</dbReference>
<evidence type="ECO:0000256" key="1">
    <source>
        <dbReference type="ARBA" id="ARBA00010169"/>
    </source>
</evidence>
<dbReference type="EMBL" id="JAAYYV010000276">
    <property type="protein sequence ID" value="NLF54803.1"/>
    <property type="molecule type" value="Genomic_DNA"/>
</dbReference>
<evidence type="ECO:0000313" key="3">
    <source>
        <dbReference type="Proteomes" id="UP000536534"/>
    </source>
</evidence>
<dbReference type="Proteomes" id="UP000536534">
    <property type="component" value="Unassembled WGS sequence"/>
</dbReference>
<dbReference type="InterPro" id="IPR004323">
    <property type="entry name" value="Ion_tolerance_CutA"/>
</dbReference>
<accession>A0A7X7LX11</accession>
<dbReference type="AlphaFoldDB" id="A0A7X7LX11"/>
<comment type="similarity">
    <text evidence="1">Belongs to the CutA family.</text>
</comment>